<proteinExistence type="predicted"/>
<accession>A0AA48I350</accession>
<keyword evidence="4" id="KW-1185">Reference proteome</keyword>
<evidence type="ECO:0000313" key="4">
    <source>
        <dbReference type="Proteomes" id="UP001233271"/>
    </source>
</evidence>
<feature type="compositionally biased region" description="Polar residues" evidence="1">
    <location>
        <begin position="417"/>
        <end position="431"/>
    </location>
</feature>
<feature type="compositionally biased region" description="Basic and acidic residues" evidence="1">
    <location>
        <begin position="398"/>
        <end position="407"/>
    </location>
</feature>
<gene>
    <name evidence="3" type="ORF">CcaverHIS019_0112000</name>
</gene>
<feature type="compositionally biased region" description="Basic and acidic residues" evidence="1">
    <location>
        <begin position="28"/>
        <end position="38"/>
    </location>
</feature>
<feature type="region of interest" description="Disordered" evidence="1">
    <location>
        <begin position="289"/>
        <end position="458"/>
    </location>
</feature>
<feature type="transmembrane region" description="Helical" evidence="2">
    <location>
        <begin position="72"/>
        <end position="93"/>
    </location>
</feature>
<name>A0AA48I350_9TREE</name>
<organism evidence="3 4">
    <name type="scientific">Cutaneotrichosporon cavernicola</name>
    <dbReference type="NCBI Taxonomy" id="279322"/>
    <lineage>
        <taxon>Eukaryota</taxon>
        <taxon>Fungi</taxon>
        <taxon>Dikarya</taxon>
        <taxon>Basidiomycota</taxon>
        <taxon>Agaricomycotina</taxon>
        <taxon>Tremellomycetes</taxon>
        <taxon>Trichosporonales</taxon>
        <taxon>Trichosporonaceae</taxon>
        <taxon>Cutaneotrichosporon</taxon>
    </lineage>
</organism>
<evidence type="ECO:0000256" key="1">
    <source>
        <dbReference type="SAM" id="MobiDB-lite"/>
    </source>
</evidence>
<evidence type="ECO:0000313" key="3">
    <source>
        <dbReference type="EMBL" id="BEI88482.1"/>
    </source>
</evidence>
<feature type="compositionally biased region" description="Polar residues" evidence="1">
    <location>
        <begin position="315"/>
        <end position="327"/>
    </location>
</feature>
<feature type="compositionally biased region" description="Low complexity" evidence="1">
    <location>
        <begin position="359"/>
        <end position="371"/>
    </location>
</feature>
<feature type="compositionally biased region" description="Low complexity" evidence="1">
    <location>
        <begin position="339"/>
        <end position="351"/>
    </location>
</feature>
<feature type="region of interest" description="Disordered" evidence="1">
    <location>
        <begin position="19"/>
        <end position="68"/>
    </location>
</feature>
<evidence type="ECO:0000256" key="2">
    <source>
        <dbReference type="SAM" id="Phobius"/>
    </source>
</evidence>
<dbReference type="AlphaFoldDB" id="A0AA48I350"/>
<evidence type="ECO:0008006" key="5">
    <source>
        <dbReference type="Google" id="ProtNLM"/>
    </source>
</evidence>
<keyword evidence="2" id="KW-0812">Transmembrane</keyword>
<dbReference type="RefSeq" id="XP_060453748.1">
    <property type="nucleotide sequence ID" value="XM_060596791.1"/>
</dbReference>
<feature type="compositionally biased region" description="Basic and acidic residues" evidence="1">
    <location>
        <begin position="159"/>
        <end position="183"/>
    </location>
</feature>
<dbReference type="Proteomes" id="UP001233271">
    <property type="component" value="Chromosome 1"/>
</dbReference>
<feature type="compositionally biased region" description="Low complexity" evidence="1">
    <location>
        <begin position="56"/>
        <end position="68"/>
    </location>
</feature>
<sequence length="458" mass="48117">MWHLGLGLLAIAEAAPIQPDGQHLGQGRRAESESESEPKPAQSAQPTLVARQIQGDTADASSPSTSDVSSKIGVIAPILIAGLIAVAVVYFLFWDRKRKKHIIPTNMSAEELAMPLATNAAPNPRSRRRGLNIGGGLGRSESGRSIRTLPEYTSEAGDEERVLLRRDPSLSSAAREDSRRRSDMSGLSVVTEGTDVTDGDVTPRYWGDAPSYDLGYGYGFGDEYHPPNEPPPPGAHVVPSGAEPPAMRSLSMVTATSNPSATTSIITASTASEASVSPSMATPRAARTTLPPITIPPTGTPAPTSASTVTESPSMLTARSALSTPTRRNPAHSTPPPARSASYAASHRSISTSRQELVRAASAPPIAPSRAGVARTSEPLREVMPEEVEDPEVLGDQPGRELERAEVRLPVAPVPTPSEQNAPTLTNSASQSGTSTPTPSSTPTGPGGWSRLRRISPW</sequence>
<feature type="compositionally biased region" description="Low complexity" evidence="1">
    <location>
        <begin position="432"/>
        <end position="444"/>
    </location>
</feature>
<keyword evidence="2" id="KW-0472">Membrane</keyword>
<protein>
    <recommendedName>
        <fullName evidence="5">Transmembrane protein</fullName>
    </recommendedName>
</protein>
<dbReference type="KEGG" id="ccac:CcaHIS019_0112000"/>
<keyword evidence="2" id="KW-1133">Transmembrane helix</keyword>
<feature type="compositionally biased region" description="Low complexity" evidence="1">
    <location>
        <begin position="301"/>
        <end position="314"/>
    </location>
</feature>
<dbReference type="GeneID" id="85492353"/>
<feature type="region of interest" description="Disordered" evidence="1">
    <location>
        <begin position="120"/>
        <end position="196"/>
    </location>
</feature>
<dbReference type="EMBL" id="AP028212">
    <property type="protein sequence ID" value="BEI88482.1"/>
    <property type="molecule type" value="Genomic_DNA"/>
</dbReference>
<reference evidence="3" key="1">
    <citation type="journal article" date="2023" name="BMC Genomics">
        <title>Chromosome-level genome assemblies of Cutaneotrichosporon spp. (Trichosporonales, Basidiomycota) reveal imbalanced evolution between nucleotide sequences and chromosome synteny.</title>
        <authorList>
            <person name="Kobayashi Y."/>
            <person name="Kayamori A."/>
            <person name="Aoki K."/>
            <person name="Shiwa Y."/>
            <person name="Matsutani M."/>
            <person name="Fujita N."/>
            <person name="Sugita T."/>
            <person name="Iwasaki W."/>
            <person name="Tanaka N."/>
            <person name="Takashima M."/>
        </authorList>
    </citation>
    <scope>NUCLEOTIDE SEQUENCE</scope>
    <source>
        <strain evidence="3">HIS019</strain>
    </source>
</reference>